<evidence type="ECO:0000313" key="2">
    <source>
        <dbReference type="RefSeq" id="XP_031573779.1"/>
    </source>
</evidence>
<dbReference type="Proteomes" id="UP000515163">
    <property type="component" value="Unplaced"/>
</dbReference>
<name>A0A6P8J2I9_ACTTE</name>
<dbReference type="RefSeq" id="XP_031573779.1">
    <property type="nucleotide sequence ID" value="XM_031717919.1"/>
</dbReference>
<dbReference type="OrthoDB" id="10329607at2759"/>
<sequence length="123" mass="14221">MSTCADDMKDKFKEKVMSQFLLVPEFDKFQEFRTLAFEEQPANVNDCAKKSHDRCITLFTGMQQQDEKNLCNGVTHFIQCYQTNKCLTSRLSITFADLIREMSAELIDAFKAHSMCEVDNTEL</sequence>
<dbReference type="AlphaFoldDB" id="A0A6P8J2I9"/>
<proteinExistence type="predicted"/>
<gene>
    <name evidence="2" type="primary">LOC116307644</name>
</gene>
<keyword evidence="1" id="KW-1185">Reference proteome</keyword>
<evidence type="ECO:0000313" key="1">
    <source>
        <dbReference type="Proteomes" id="UP000515163"/>
    </source>
</evidence>
<organism evidence="1 2">
    <name type="scientific">Actinia tenebrosa</name>
    <name type="common">Australian red waratah sea anemone</name>
    <dbReference type="NCBI Taxonomy" id="6105"/>
    <lineage>
        <taxon>Eukaryota</taxon>
        <taxon>Metazoa</taxon>
        <taxon>Cnidaria</taxon>
        <taxon>Anthozoa</taxon>
        <taxon>Hexacorallia</taxon>
        <taxon>Actiniaria</taxon>
        <taxon>Actiniidae</taxon>
        <taxon>Actinia</taxon>
    </lineage>
</organism>
<dbReference type="KEGG" id="aten:116307644"/>
<protein>
    <submittedName>
        <fullName evidence="2">Uncharacterized protein LOC116307644</fullName>
    </submittedName>
</protein>
<dbReference type="InParanoid" id="A0A6P8J2I9"/>
<accession>A0A6P8J2I9</accession>
<dbReference type="GeneID" id="116307644"/>
<reference evidence="2" key="1">
    <citation type="submission" date="2025-08" db="UniProtKB">
        <authorList>
            <consortium name="RefSeq"/>
        </authorList>
    </citation>
    <scope>IDENTIFICATION</scope>
    <source>
        <tissue evidence="2">Tentacle</tissue>
    </source>
</reference>